<gene>
    <name evidence="1" type="ORF">Y1Q_0000403</name>
</gene>
<accession>A0A151MAX8</accession>
<reference evidence="1 2" key="1">
    <citation type="journal article" date="2012" name="Genome Biol.">
        <title>Sequencing three crocodilian genomes to illuminate the evolution of archosaurs and amniotes.</title>
        <authorList>
            <person name="St John J.A."/>
            <person name="Braun E.L."/>
            <person name="Isberg S.R."/>
            <person name="Miles L.G."/>
            <person name="Chong A.Y."/>
            <person name="Gongora J."/>
            <person name="Dalzell P."/>
            <person name="Moran C."/>
            <person name="Bed'hom B."/>
            <person name="Abzhanov A."/>
            <person name="Burgess S.C."/>
            <person name="Cooksey A.M."/>
            <person name="Castoe T.A."/>
            <person name="Crawford N.G."/>
            <person name="Densmore L.D."/>
            <person name="Drew J.C."/>
            <person name="Edwards S.V."/>
            <person name="Faircloth B.C."/>
            <person name="Fujita M.K."/>
            <person name="Greenwold M.J."/>
            <person name="Hoffmann F.G."/>
            <person name="Howard J.M."/>
            <person name="Iguchi T."/>
            <person name="Janes D.E."/>
            <person name="Khan S.Y."/>
            <person name="Kohno S."/>
            <person name="de Koning A.J."/>
            <person name="Lance S.L."/>
            <person name="McCarthy F.M."/>
            <person name="McCormack J.E."/>
            <person name="Merchant M.E."/>
            <person name="Peterson D.G."/>
            <person name="Pollock D.D."/>
            <person name="Pourmand N."/>
            <person name="Raney B.J."/>
            <person name="Roessler K.A."/>
            <person name="Sanford J.R."/>
            <person name="Sawyer R.H."/>
            <person name="Schmidt C.J."/>
            <person name="Triplett E.W."/>
            <person name="Tuberville T.D."/>
            <person name="Venegas-Anaya M."/>
            <person name="Howard J.T."/>
            <person name="Jarvis E.D."/>
            <person name="Guillette L.J.Jr."/>
            <person name="Glenn T.C."/>
            <person name="Green R.E."/>
            <person name="Ray D.A."/>
        </authorList>
    </citation>
    <scope>NUCLEOTIDE SEQUENCE [LARGE SCALE GENOMIC DNA]</scope>
    <source>
        <strain evidence="1">KSC_2009_1</strain>
    </source>
</reference>
<evidence type="ECO:0000313" key="2">
    <source>
        <dbReference type="Proteomes" id="UP000050525"/>
    </source>
</evidence>
<dbReference type="AlphaFoldDB" id="A0A151MAX8"/>
<protein>
    <submittedName>
        <fullName evidence="1">Uncharacterized protein</fullName>
    </submittedName>
</protein>
<name>A0A151MAX8_ALLMI</name>
<comment type="caution">
    <text evidence="1">The sequence shown here is derived from an EMBL/GenBank/DDBJ whole genome shotgun (WGS) entry which is preliminary data.</text>
</comment>
<evidence type="ECO:0000313" key="1">
    <source>
        <dbReference type="EMBL" id="KYO21678.1"/>
    </source>
</evidence>
<dbReference type="EMBL" id="AKHW03006283">
    <property type="protein sequence ID" value="KYO21678.1"/>
    <property type="molecule type" value="Genomic_DNA"/>
</dbReference>
<sequence length="70" mass="7914">MYITLGLVRDRSGEAAITGPFHWVAEEQWHKSLHVNKPSVVKGCSDVKSAVKDYPILNHAFTLMAENYKQ</sequence>
<proteinExistence type="predicted"/>
<organism evidence="1 2">
    <name type="scientific">Alligator mississippiensis</name>
    <name type="common">American alligator</name>
    <dbReference type="NCBI Taxonomy" id="8496"/>
    <lineage>
        <taxon>Eukaryota</taxon>
        <taxon>Metazoa</taxon>
        <taxon>Chordata</taxon>
        <taxon>Craniata</taxon>
        <taxon>Vertebrata</taxon>
        <taxon>Euteleostomi</taxon>
        <taxon>Archelosauria</taxon>
        <taxon>Archosauria</taxon>
        <taxon>Crocodylia</taxon>
        <taxon>Alligatoridae</taxon>
        <taxon>Alligatorinae</taxon>
        <taxon>Alligator</taxon>
    </lineage>
</organism>
<dbReference type="Proteomes" id="UP000050525">
    <property type="component" value="Unassembled WGS sequence"/>
</dbReference>
<keyword evidence="2" id="KW-1185">Reference proteome</keyword>